<feature type="compositionally biased region" description="Basic and acidic residues" evidence="1">
    <location>
        <begin position="22"/>
        <end position="40"/>
    </location>
</feature>
<reference evidence="2" key="1">
    <citation type="submission" date="2021-05" db="EMBL/GenBank/DDBJ databases">
        <title>Novel Bacillus species.</title>
        <authorList>
            <person name="Liu G."/>
        </authorList>
    </citation>
    <scope>NUCLEOTIDE SEQUENCE</scope>
    <source>
        <strain evidence="2">FJAT-49825</strain>
    </source>
</reference>
<name>A0A942U8C9_9BACI</name>
<keyword evidence="3" id="KW-1185">Reference proteome</keyword>
<dbReference type="RefSeq" id="WP_213119312.1">
    <property type="nucleotide sequence ID" value="NZ_JAGYPF010000004.1"/>
</dbReference>
<evidence type="ECO:0000256" key="1">
    <source>
        <dbReference type="SAM" id="MobiDB-lite"/>
    </source>
</evidence>
<dbReference type="Proteomes" id="UP000679749">
    <property type="component" value="Unassembled WGS sequence"/>
</dbReference>
<comment type="caution">
    <text evidence="2">The sequence shown here is derived from an EMBL/GenBank/DDBJ whole genome shotgun (WGS) entry which is preliminary data.</text>
</comment>
<accession>A0A942U8C9</accession>
<dbReference type="EMBL" id="JAGYPF010000004">
    <property type="protein sequence ID" value="MBS4214807.1"/>
    <property type="molecule type" value="Genomic_DNA"/>
</dbReference>
<proteinExistence type="predicted"/>
<protein>
    <submittedName>
        <fullName evidence="2">Uncharacterized protein</fullName>
    </submittedName>
</protein>
<evidence type="ECO:0000313" key="3">
    <source>
        <dbReference type="Proteomes" id="UP000679749"/>
    </source>
</evidence>
<sequence length="101" mass="11556">MSNQMITTQNYTIEQTSLPLSIEEKPFQPKTDVDSSNTDRNHFKPVFIPYNNQQGMAIFDLQGLIPEHHVARVIDRMVESIEDNISTNTIKAVDEAPIIRK</sequence>
<evidence type="ECO:0000313" key="2">
    <source>
        <dbReference type="EMBL" id="MBS4214807.1"/>
    </source>
</evidence>
<gene>
    <name evidence="2" type="ORF">KHA99_20375</name>
</gene>
<organism evidence="2 3">
    <name type="scientific">Neobacillus rhizophilus</name>
    <dbReference type="NCBI Taxonomy" id="2833579"/>
    <lineage>
        <taxon>Bacteria</taxon>
        <taxon>Bacillati</taxon>
        <taxon>Bacillota</taxon>
        <taxon>Bacilli</taxon>
        <taxon>Bacillales</taxon>
        <taxon>Bacillaceae</taxon>
        <taxon>Neobacillus</taxon>
    </lineage>
</organism>
<dbReference type="AlphaFoldDB" id="A0A942U8C9"/>
<feature type="region of interest" description="Disordered" evidence="1">
    <location>
        <begin position="17"/>
        <end position="40"/>
    </location>
</feature>